<accession>A0A392TDX0</accession>
<sequence>MHDLYVSKDPFGTGNAVSDVDTSVKEMIVSNVESSVKVFEQGGKSEVEKVIAETLVSQNPKSVETL</sequence>
<dbReference type="EMBL" id="LXQA010540983">
    <property type="protein sequence ID" value="MCI58135.1"/>
    <property type="molecule type" value="Genomic_DNA"/>
</dbReference>
<evidence type="ECO:0000313" key="2">
    <source>
        <dbReference type="Proteomes" id="UP000265520"/>
    </source>
</evidence>
<reference evidence="1 2" key="1">
    <citation type="journal article" date="2018" name="Front. Plant Sci.">
        <title>Red Clover (Trifolium pratense) and Zigzag Clover (T. medium) - A Picture of Genomic Similarities and Differences.</title>
        <authorList>
            <person name="Dluhosova J."/>
            <person name="Istvanek J."/>
            <person name="Nedelnik J."/>
            <person name="Repkova J."/>
        </authorList>
    </citation>
    <scope>NUCLEOTIDE SEQUENCE [LARGE SCALE GENOMIC DNA]</scope>
    <source>
        <strain evidence="2">cv. 10/8</strain>
        <tissue evidence="1">Leaf</tissue>
    </source>
</reference>
<organism evidence="1 2">
    <name type="scientific">Trifolium medium</name>
    <dbReference type="NCBI Taxonomy" id="97028"/>
    <lineage>
        <taxon>Eukaryota</taxon>
        <taxon>Viridiplantae</taxon>
        <taxon>Streptophyta</taxon>
        <taxon>Embryophyta</taxon>
        <taxon>Tracheophyta</taxon>
        <taxon>Spermatophyta</taxon>
        <taxon>Magnoliopsida</taxon>
        <taxon>eudicotyledons</taxon>
        <taxon>Gunneridae</taxon>
        <taxon>Pentapetalae</taxon>
        <taxon>rosids</taxon>
        <taxon>fabids</taxon>
        <taxon>Fabales</taxon>
        <taxon>Fabaceae</taxon>
        <taxon>Papilionoideae</taxon>
        <taxon>50 kb inversion clade</taxon>
        <taxon>NPAAA clade</taxon>
        <taxon>Hologalegina</taxon>
        <taxon>IRL clade</taxon>
        <taxon>Trifolieae</taxon>
        <taxon>Trifolium</taxon>
    </lineage>
</organism>
<dbReference type="AlphaFoldDB" id="A0A392TDX0"/>
<dbReference type="Proteomes" id="UP000265520">
    <property type="component" value="Unassembled WGS sequence"/>
</dbReference>
<protein>
    <submittedName>
        <fullName evidence="1">Uncharacterized protein</fullName>
    </submittedName>
</protein>
<proteinExistence type="predicted"/>
<comment type="caution">
    <text evidence="1">The sequence shown here is derived from an EMBL/GenBank/DDBJ whole genome shotgun (WGS) entry which is preliminary data.</text>
</comment>
<keyword evidence="2" id="KW-1185">Reference proteome</keyword>
<name>A0A392TDX0_9FABA</name>
<evidence type="ECO:0000313" key="1">
    <source>
        <dbReference type="EMBL" id="MCI58135.1"/>
    </source>
</evidence>